<name>A0A1S3D5M0_DIACI</name>
<evidence type="ECO:0000256" key="1">
    <source>
        <dbReference type="SAM" id="MobiDB-lite"/>
    </source>
</evidence>
<evidence type="ECO:0000313" key="4">
    <source>
        <dbReference type="RefSeq" id="XP_008474759.1"/>
    </source>
</evidence>
<protein>
    <submittedName>
        <fullName evidence="4">Uncharacterized protein LOC103511801</fullName>
    </submittedName>
</protein>
<keyword evidence="2" id="KW-0472">Membrane</keyword>
<proteinExistence type="predicted"/>
<evidence type="ECO:0000256" key="2">
    <source>
        <dbReference type="SAM" id="Phobius"/>
    </source>
</evidence>
<feature type="compositionally biased region" description="Polar residues" evidence="1">
    <location>
        <begin position="87"/>
        <end position="113"/>
    </location>
</feature>
<dbReference type="GeneID" id="103511801"/>
<sequence>MSFSNSLGISSVFLAFRTWRHSLFNGTSASRTKTLAVTIVSVSVGVVILGGLAKYFKRRKYSPGTRVWKRRTKPNVPLTINSLDADFSSSRRSTSPNTGSLHRQGSTVSNLSVQDPPVKLTPQQLGVMVKGSWVLNV</sequence>
<dbReference type="KEGG" id="dci:103511801"/>
<keyword evidence="3" id="KW-1185">Reference proteome</keyword>
<keyword evidence="2" id="KW-1133">Transmembrane helix</keyword>
<dbReference type="Proteomes" id="UP000079169">
    <property type="component" value="Unplaced"/>
</dbReference>
<organism evidence="3 4">
    <name type="scientific">Diaphorina citri</name>
    <name type="common">Asian citrus psyllid</name>
    <dbReference type="NCBI Taxonomy" id="121845"/>
    <lineage>
        <taxon>Eukaryota</taxon>
        <taxon>Metazoa</taxon>
        <taxon>Ecdysozoa</taxon>
        <taxon>Arthropoda</taxon>
        <taxon>Hexapoda</taxon>
        <taxon>Insecta</taxon>
        <taxon>Pterygota</taxon>
        <taxon>Neoptera</taxon>
        <taxon>Paraneoptera</taxon>
        <taxon>Hemiptera</taxon>
        <taxon>Sternorrhyncha</taxon>
        <taxon>Psylloidea</taxon>
        <taxon>Psyllidae</taxon>
        <taxon>Diaphorininae</taxon>
        <taxon>Diaphorina</taxon>
    </lineage>
</organism>
<dbReference type="PaxDb" id="121845-A0A1S3D5M0"/>
<reference evidence="4" key="1">
    <citation type="submission" date="2025-08" db="UniProtKB">
        <authorList>
            <consortium name="RefSeq"/>
        </authorList>
    </citation>
    <scope>IDENTIFICATION</scope>
</reference>
<feature type="transmembrane region" description="Helical" evidence="2">
    <location>
        <begin position="36"/>
        <end position="56"/>
    </location>
</feature>
<dbReference type="RefSeq" id="XP_008474759.1">
    <property type="nucleotide sequence ID" value="XM_008476537.3"/>
</dbReference>
<evidence type="ECO:0000313" key="3">
    <source>
        <dbReference type="Proteomes" id="UP000079169"/>
    </source>
</evidence>
<feature type="region of interest" description="Disordered" evidence="1">
    <location>
        <begin position="87"/>
        <end position="115"/>
    </location>
</feature>
<gene>
    <name evidence="4" type="primary">LOC103511801</name>
</gene>
<keyword evidence="2" id="KW-0812">Transmembrane</keyword>
<dbReference type="STRING" id="121845.A0A1S3D5M0"/>
<dbReference type="AlphaFoldDB" id="A0A1S3D5M0"/>
<accession>A0A1S3D5M0</accession>